<evidence type="ECO:0000313" key="1">
    <source>
        <dbReference type="EMBL" id="OCK73266.1"/>
    </source>
</evidence>
<name>A0A8E2DWZ8_9PEZI</name>
<dbReference type="Proteomes" id="UP000250266">
    <property type="component" value="Unassembled WGS sequence"/>
</dbReference>
<dbReference type="EMBL" id="KV745856">
    <property type="protein sequence ID" value="OCK73266.1"/>
    <property type="molecule type" value="Genomic_DNA"/>
</dbReference>
<sequence>MRDGRLNDAAIAVNKALLEARVTFGIFGGFAVGVHGGPRESKDIDCVVNCQKEWLVTFLSSKKDFLYTNNTRPDYAAFFWGNDKPGNGVLIEFFPKLFQVVMTPNMTPQTVTVQGESLGSQVTQLLDVGFVYKGKLRAAAMRGKHSDAADLIFLESRYTDYLKGRATEFSRYYVGLALKRFPHLEHSFVRVNIDVKAAKVRVQDVELDALPTPQPNDVQNGLLFGLIG</sequence>
<evidence type="ECO:0000313" key="2">
    <source>
        <dbReference type="Proteomes" id="UP000250266"/>
    </source>
</evidence>
<reference evidence="1 2" key="1">
    <citation type="journal article" date="2016" name="Nat. Commun.">
        <title>Ectomycorrhizal ecology is imprinted in the genome of the dominant symbiotic fungus Cenococcum geophilum.</title>
        <authorList>
            <consortium name="DOE Joint Genome Institute"/>
            <person name="Peter M."/>
            <person name="Kohler A."/>
            <person name="Ohm R.A."/>
            <person name="Kuo A."/>
            <person name="Krutzmann J."/>
            <person name="Morin E."/>
            <person name="Arend M."/>
            <person name="Barry K.W."/>
            <person name="Binder M."/>
            <person name="Choi C."/>
            <person name="Clum A."/>
            <person name="Copeland A."/>
            <person name="Grisel N."/>
            <person name="Haridas S."/>
            <person name="Kipfer T."/>
            <person name="LaButti K."/>
            <person name="Lindquist E."/>
            <person name="Lipzen A."/>
            <person name="Maire R."/>
            <person name="Meier B."/>
            <person name="Mihaltcheva S."/>
            <person name="Molinier V."/>
            <person name="Murat C."/>
            <person name="Poggeler S."/>
            <person name="Quandt C.A."/>
            <person name="Sperisen C."/>
            <person name="Tritt A."/>
            <person name="Tisserant E."/>
            <person name="Crous P.W."/>
            <person name="Henrissat B."/>
            <person name="Nehls U."/>
            <person name="Egli S."/>
            <person name="Spatafora J.W."/>
            <person name="Grigoriev I.V."/>
            <person name="Martin F.M."/>
        </authorList>
    </citation>
    <scope>NUCLEOTIDE SEQUENCE [LARGE SCALE GENOMIC DNA]</scope>
    <source>
        <strain evidence="1 2">CBS 459.81</strain>
    </source>
</reference>
<keyword evidence="2" id="KW-1185">Reference proteome</keyword>
<protein>
    <submittedName>
        <fullName evidence="1">Uncharacterized protein</fullName>
    </submittedName>
</protein>
<dbReference type="AlphaFoldDB" id="A0A8E2DWZ8"/>
<proteinExistence type="predicted"/>
<dbReference type="InterPro" id="IPR043519">
    <property type="entry name" value="NT_sf"/>
</dbReference>
<gene>
    <name evidence="1" type="ORF">K432DRAFT_313255</name>
</gene>
<organism evidence="1 2">
    <name type="scientific">Lepidopterella palustris CBS 459.81</name>
    <dbReference type="NCBI Taxonomy" id="1314670"/>
    <lineage>
        <taxon>Eukaryota</taxon>
        <taxon>Fungi</taxon>
        <taxon>Dikarya</taxon>
        <taxon>Ascomycota</taxon>
        <taxon>Pezizomycotina</taxon>
        <taxon>Dothideomycetes</taxon>
        <taxon>Pleosporomycetidae</taxon>
        <taxon>Mytilinidiales</taxon>
        <taxon>Argynnaceae</taxon>
        <taxon>Lepidopterella</taxon>
    </lineage>
</organism>
<dbReference type="SUPFAM" id="SSF81301">
    <property type="entry name" value="Nucleotidyltransferase"/>
    <property type="match status" value="1"/>
</dbReference>
<accession>A0A8E2DWZ8</accession>
<dbReference type="OrthoDB" id="3259529at2759"/>